<name>A0A0E0P8E0_ORYRU</name>
<reference evidence="3" key="1">
    <citation type="submission" date="2013-06" db="EMBL/GenBank/DDBJ databases">
        <authorList>
            <person name="Zhao Q."/>
        </authorList>
    </citation>
    <scope>NUCLEOTIDE SEQUENCE</scope>
    <source>
        <strain evidence="3">cv. W1943</strain>
    </source>
</reference>
<dbReference type="HOGENOM" id="CLU_070198_0_0_1"/>
<dbReference type="OMA" id="HKRKQPN"/>
<protein>
    <recommendedName>
        <fullName evidence="4">GLTSCR protein conserved domain-containing protein</fullName>
    </recommendedName>
</protein>
<evidence type="ECO:0000313" key="2">
    <source>
        <dbReference type="EnsemblPlants" id="ORUFI04G11880.1"/>
    </source>
</evidence>
<accession>A0A0E0P8E0</accession>
<dbReference type="STRING" id="4529.A0A0E0P8E0"/>
<proteinExistence type="predicted"/>
<evidence type="ECO:0008006" key="4">
    <source>
        <dbReference type="Google" id="ProtNLM"/>
    </source>
</evidence>
<keyword evidence="3" id="KW-1185">Reference proteome</keyword>
<dbReference type="AlphaFoldDB" id="A0A0E0P8E0"/>
<feature type="region of interest" description="Disordered" evidence="1">
    <location>
        <begin position="103"/>
        <end position="128"/>
    </location>
</feature>
<feature type="region of interest" description="Disordered" evidence="1">
    <location>
        <begin position="157"/>
        <end position="280"/>
    </location>
</feature>
<evidence type="ECO:0000313" key="3">
    <source>
        <dbReference type="Proteomes" id="UP000008022"/>
    </source>
</evidence>
<dbReference type="EnsemblPlants" id="ORUFI04G11880.1">
    <property type="protein sequence ID" value="ORUFI04G11880.1"/>
    <property type="gene ID" value="ORUFI04G11880"/>
</dbReference>
<dbReference type="Gramene" id="ORUFI04G11880.1">
    <property type="protein sequence ID" value="ORUFI04G11880.1"/>
    <property type="gene ID" value="ORUFI04G11880"/>
</dbReference>
<reference evidence="2" key="2">
    <citation type="submission" date="2015-06" db="UniProtKB">
        <authorList>
            <consortium name="EnsemblPlants"/>
        </authorList>
    </citation>
    <scope>IDENTIFICATION</scope>
</reference>
<organism evidence="2 3">
    <name type="scientific">Oryza rufipogon</name>
    <name type="common">Brownbeard rice</name>
    <name type="synonym">Asian wild rice</name>
    <dbReference type="NCBI Taxonomy" id="4529"/>
    <lineage>
        <taxon>Eukaryota</taxon>
        <taxon>Viridiplantae</taxon>
        <taxon>Streptophyta</taxon>
        <taxon>Embryophyta</taxon>
        <taxon>Tracheophyta</taxon>
        <taxon>Spermatophyta</taxon>
        <taxon>Magnoliopsida</taxon>
        <taxon>Liliopsida</taxon>
        <taxon>Poales</taxon>
        <taxon>Poaceae</taxon>
        <taxon>BOP clade</taxon>
        <taxon>Oryzoideae</taxon>
        <taxon>Oryzeae</taxon>
        <taxon>Oryzinae</taxon>
        <taxon>Oryza</taxon>
    </lineage>
</organism>
<sequence>MSPPTSPLGPRLRCDLEPAAPHLRHLLRVHTCYFGLDPHRPHRRCRRRGGLRPHLFPLSGGAGAGGGFLHGAPPGSPRGMAVGTRLAVQQQQPTKTQQQRQRGIGCGGADAAGVAPPPSPRGMPMAPGPRLAIDQQPSTILAPSPTTTLQKQQGIGFGGAAAAVAPPPSPRGMPMAPGPRLAIQPPSTILAPPTTTLQKQQGIGFGGAAAGVAPPPSPPGMSMVAGPRPARQHKRKQPNVAPLQQKIQGFGGAGAGAGPAPVSSSARAMAEKAAAADPEEEARARERAAAEQIAYEDARKACNPDFTTQFASVEDAISRLLRNEEDVVYVEKLVLAFNVAVRKSGAGAARAEERLMVENLLLADEQRQSEHVSALVRQQQLVALHLMLA</sequence>
<evidence type="ECO:0000256" key="1">
    <source>
        <dbReference type="SAM" id="MobiDB-lite"/>
    </source>
</evidence>
<dbReference type="Proteomes" id="UP000008022">
    <property type="component" value="Unassembled WGS sequence"/>
</dbReference>
<feature type="compositionally biased region" description="Low complexity" evidence="1">
    <location>
        <begin position="258"/>
        <end position="276"/>
    </location>
</feature>